<dbReference type="Proteomes" id="UP000636479">
    <property type="component" value="Unassembled WGS sequence"/>
</dbReference>
<feature type="compositionally biased region" description="Low complexity" evidence="1">
    <location>
        <begin position="52"/>
        <end position="65"/>
    </location>
</feature>
<proteinExistence type="predicted"/>
<dbReference type="GeneID" id="59339781"/>
<protein>
    <submittedName>
        <fullName evidence="2">Uncharacterized protein</fullName>
    </submittedName>
</protein>
<accession>A0A8H6WET7</accession>
<name>A0A8H6WET7_9AGAR</name>
<sequence length="269" mass="29935">MACMSEEQLRCLTRRQLQTLAKQENIRPANATSEKLIKRLLDKFFGKRRRGSPVVHDPPVVTVPSSPSPQHPVLQPPVERHFGESFFSPHLPLPVREPSHRPRPSPTSYIQSQLDELTVNTNDPSPALTTMERLLPIMRHTSSQIASALKDIAWQGYYAENDLLSPLKTTPGLWDGTRVMPPGDQRDKWVAFLDAVKEEYRREGELAEVAEMATAGGIYLPRHDSDAYSVGGSSISTCSGETAAITTVLDSTKFFKHHNDSTSSSFSID</sequence>
<evidence type="ECO:0000313" key="2">
    <source>
        <dbReference type="EMBL" id="KAF7315152.1"/>
    </source>
</evidence>
<dbReference type="AlphaFoldDB" id="A0A8H6WET7"/>
<evidence type="ECO:0000256" key="1">
    <source>
        <dbReference type="SAM" id="MobiDB-lite"/>
    </source>
</evidence>
<gene>
    <name evidence="2" type="ORF">MIND_00029600</name>
</gene>
<dbReference type="RefSeq" id="XP_037225175.1">
    <property type="nucleotide sequence ID" value="XM_037357265.1"/>
</dbReference>
<dbReference type="OrthoDB" id="3024429at2759"/>
<comment type="caution">
    <text evidence="2">The sequence shown here is derived from an EMBL/GenBank/DDBJ whole genome shotgun (WGS) entry which is preliminary data.</text>
</comment>
<reference evidence="2" key="1">
    <citation type="submission" date="2020-05" db="EMBL/GenBank/DDBJ databases">
        <title>Mycena genomes resolve the evolution of fungal bioluminescence.</title>
        <authorList>
            <person name="Tsai I.J."/>
        </authorList>
    </citation>
    <scope>NUCLEOTIDE SEQUENCE</scope>
    <source>
        <strain evidence="2">171206Taipei</strain>
    </source>
</reference>
<keyword evidence="3" id="KW-1185">Reference proteome</keyword>
<evidence type="ECO:0000313" key="3">
    <source>
        <dbReference type="Proteomes" id="UP000636479"/>
    </source>
</evidence>
<feature type="region of interest" description="Disordered" evidence="1">
    <location>
        <begin position="49"/>
        <end position="72"/>
    </location>
</feature>
<dbReference type="EMBL" id="JACAZF010000001">
    <property type="protein sequence ID" value="KAF7315152.1"/>
    <property type="molecule type" value="Genomic_DNA"/>
</dbReference>
<organism evidence="2 3">
    <name type="scientific">Mycena indigotica</name>
    <dbReference type="NCBI Taxonomy" id="2126181"/>
    <lineage>
        <taxon>Eukaryota</taxon>
        <taxon>Fungi</taxon>
        <taxon>Dikarya</taxon>
        <taxon>Basidiomycota</taxon>
        <taxon>Agaricomycotina</taxon>
        <taxon>Agaricomycetes</taxon>
        <taxon>Agaricomycetidae</taxon>
        <taxon>Agaricales</taxon>
        <taxon>Marasmiineae</taxon>
        <taxon>Mycenaceae</taxon>
        <taxon>Mycena</taxon>
    </lineage>
</organism>